<dbReference type="Gene3D" id="1.20.1280.50">
    <property type="match status" value="1"/>
</dbReference>
<proteinExistence type="predicted"/>
<dbReference type="PANTHER" id="PTHR31672:SF13">
    <property type="entry name" value="F-BOX PROTEIN CPR30-LIKE"/>
    <property type="match status" value="1"/>
</dbReference>
<dbReference type="AlphaFoldDB" id="A0AAF0QRV0"/>
<dbReference type="InterPro" id="IPR006527">
    <property type="entry name" value="F-box-assoc_dom_typ1"/>
</dbReference>
<dbReference type="InterPro" id="IPR036047">
    <property type="entry name" value="F-box-like_dom_sf"/>
</dbReference>
<dbReference type="SMART" id="SM00256">
    <property type="entry name" value="FBOX"/>
    <property type="match status" value="1"/>
</dbReference>
<organism evidence="2 3">
    <name type="scientific">Solanum verrucosum</name>
    <dbReference type="NCBI Taxonomy" id="315347"/>
    <lineage>
        <taxon>Eukaryota</taxon>
        <taxon>Viridiplantae</taxon>
        <taxon>Streptophyta</taxon>
        <taxon>Embryophyta</taxon>
        <taxon>Tracheophyta</taxon>
        <taxon>Spermatophyta</taxon>
        <taxon>Magnoliopsida</taxon>
        <taxon>eudicotyledons</taxon>
        <taxon>Gunneridae</taxon>
        <taxon>Pentapetalae</taxon>
        <taxon>asterids</taxon>
        <taxon>lamiids</taxon>
        <taxon>Solanales</taxon>
        <taxon>Solanaceae</taxon>
        <taxon>Solanoideae</taxon>
        <taxon>Solaneae</taxon>
        <taxon>Solanum</taxon>
    </lineage>
</organism>
<gene>
    <name evidence="2" type="ORF">MTR67_021568</name>
</gene>
<sequence length="367" mass="42744">MAYSRAFSEESLREILLSLPVTSLCRFKCVCKNWGNLINNPSFTIDHCKKKKPPQHLIYDYDATDAPTVTLVSDKGIDEQKIFQRFGDNITNLLGSIDGVFFIERQIDNAILCTLWNPANREVRHLPAATIDFIPYDKHYRDIVFGLEPMTKDYKVLYYNALEEYAAIYSCSRDSWKIFKHNLDVDIEGNNIFERDILKSTDYLNGYYYWLVRENNKCRIVSFDFGNEVFVDMEGPPAGHEDYHWLANLMVLGDSLGILNFVDGFVHDVWIMIQPGVWNKLVTIHLTTRIKSYYDNSIILVTKSSRLVSYNVRTNKTRLFEFRHHGLHYCPEIGGCAVYYYKESLVTIKRQGNSELHLNHCMTRATY</sequence>
<feature type="domain" description="F-box" evidence="1">
    <location>
        <begin position="7"/>
        <end position="47"/>
    </location>
</feature>
<evidence type="ECO:0000313" key="2">
    <source>
        <dbReference type="EMBL" id="WMV28183.1"/>
    </source>
</evidence>
<dbReference type="InterPro" id="IPR001810">
    <property type="entry name" value="F-box_dom"/>
</dbReference>
<dbReference type="InterPro" id="IPR050796">
    <property type="entry name" value="SCF_F-box_component"/>
</dbReference>
<dbReference type="Proteomes" id="UP001234989">
    <property type="component" value="Chromosome 5"/>
</dbReference>
<dbReference type="Pfam" id="PF00646">
    <property type="entry name" value="F-box"/>
    <property type="match status" value="1"/>
</dbReference>
<dbReference type="InterPro" id="IPR017451">
    <property type="entry name" value="F-box-assoc_interact_dom"/>
</dbReference>
<evidence type="ECO:0000313" key="3">
    <source>
        <dbReference type="Proteomes" id="UP001234989"/>
    </source>
</evidence>
<dbReference type="NCBIfam" id="TIGR01640">
    <property type="entry name" value="F_box_assoc_1"/>
    <property type="match status" value="1"/>
</dbReference>
<dbReference type="SUPFAM" id="SSF81383">
    <property type="entry name" value="F-box domain"/>
    <property type="match status" value="1"/>
</dbReference>
<reference evidence="2" key="1">
    <citation type="submission" date="2023-08" db="EMBL/GenBank/DDBJ databases">
        <title>A de novo genome assembly of Solanum verrucosum Schlechtendal, a Mexican diploid species geographically isolated from the other diploid A-genome species in potato relatives.</title>
        <authorList>
            <person name="Hosaka K."/>
        </authorList>
    </citation>
    <scope>NUCLEOTIDE SEQUENCE</scope>
    <source>
        <tissue evidence="2">Young leaves</tissue>
    </source>
</reference>
<dbReference type="EMBL" id="CP133616">
    <property type="protein sequence ID" value="WMV28183.1"/>
    <property type="molecule type" value="Genomic_DNA"/>
</dbReference>
<name>A0AAF0QRV0_SOLVR</name>
<dbReference type="PANTHER" id="PTHR31672">
    <property type="entry name" value="BNACNNG10540D PROTEIN"/>
    <property type="match status" value="1"/>
</dbReference>
<evidence type="ECO:0000259" key="1">
    <source>
        <dbReference type="SMART" id="SM00256"/>
    </source>
</evidence>
<protein>
    <recommendedName>
        <fullName evidence="1">F-box domain-containing protein</fullName>
    </recommendedName>
</protein>
<accession>A0AAF0QRV0</accession>
<dbReference type="Pfam" id="PF07734">
    <property type="entry name" value="FBA_1"/>
    <property type="match status" value="1"/>
</dbReference>
<keyword evidence="3" id="KW-1185">Reference proteome</keyword>
<dbReference type="CDD" id="cd22157">
    <property type="entry name" value="F-box_AtFBW1-like"/>
    <property type="match status" value="1"/>
</dbReference>